<feature type="domain" description="PknH-like extracellular" evidence="1">
    <location>
        <begin position="40"/>
        <end position="235"/>
    </location>
</feature>
<keyword evidence="3" id="KW-1185">Reference proteome</keyword>
<evidence type="ECO:0000313" key="2">
    <source>
        <dbReference type="EMBL" id="VBA42024.1"/>
    </source>
</evidence>
<gene>
    <name evidence="2" type="primary">pknJ_1</name>
    <name evidence="2" type="ORF">LAUMK13_03832</name>
</gene>
<dbReference type="Pfam" id="PF14032">
    <property type="entry name" value="PknH_C"/>
    <property type="match status" value="1"/>
</dbReference>
<evidence type="ECO:0000259" key="1">
    <source>
        <dbReference type="Pfam" id="PF14032"/>
    </source>
</evidence>
<dbReference type="EMBL" id="UPHQ01000199">
    <property type="protein sequence ID" value="VBA42024.1"/>
    <property type="molecule type" value="Genomic_DNA"/>
</dbReference>
<dbReference type="InterPro" id="IPR026954">
    <property type="entry name" value="PknH-like_Extracell"/>
</dbReference>
<dbReference type="Proteomes" id="UP000267289">
    <property type="component" value="Unassembled WGS sequence"/>
</dbReference>
<sequence length="238" mass="24992">MTVIALAVWATRTDPSPMRIATPTSTTVRTTTTPAAPPTVAPAGLTGLVLSLEDVKNSTGNQNLIADPPAFQPEEPVSVPDRPECLATFGGGARSAYDMQAVVGYYGSSMKDDRDLRTLTQAGQVLLAFEDAAAAQRQLAALLSIWRQCGGSTLTLSPHPGTKQKPTTVSISVPADAGNGITSIVLTAQGPLLRPRTDHTIAVKNNVLAEVDVLMINTDRGRQAAVDITRDILDKIPG</sequence>
<dbReference type="AlphaFoldDB" id="A0A498QB15"/>
<accession>A0A498QB15</accession>
<dbReference type="OrthoDB" id="4705778at2"/>
<evidence type="ECO:0000313" key="3">
    <source>
        <dbReference type="Proteomes" id="UP000267289"/>
    </source>
</evidence>
<dbReference type="Gene3D" id="3.40.1000.70">
    <property type="entry name" value="PknH-like extracellular domain"/>
    <property type="match status" value="1"/>
</dbReference>
<dbReference type="GO" id="GO:0004674">
    <property type="term" value="F:protein serine/threonine kinase activity"/>
    <property type="evidence" value="ECO:0007669"/>
    <property type="project" value="UniProtKB-EC"/>
</dbReference>
<reference evidence="2 3" key="1">
    <citation type="submission" date="2018-09" db="EMBL/GenBank/DDBJ databases">
        <authorList>
            <person name="Tagini F."/>
        </authorList>
    </citation>
    <scope>NUCLEOTIDE SEQUENCE [LARGE SCALE GENOMIC DNA]</scope>
    <source>
        <strain evidence="2 3">MK13</strain>
    </source>
</reference>
<proteinExistence type="predicted"/>
<name>A0A498QB15_9MYCO</name>
<dbReference type="EC" id="2.7.11.1" evidence="2"/>
<protein>
    <submittedName>
        <fullName evidence="2">Serine/threonine-protein kinase PknJ</fullName>
        <ecNumber evidence="2">2.7.11.1</ecNumber>
    </submittedName>
</protein>
<keyword evidence="2" id="KW-0808">Transferase</keyword>
<organism evidence="2 3">
    <name type="scientific">Mycobacterium innocens</name>
    <dbReference type="NCBI Taxonomy" id="2341083"/>
    <lineage>
        <taxon>Bacteria</taxon>
        <taxon>Bacillati</taxon>
        <taxon>Actinomycetota</taxon>
        <taxon>Actinomycetes</taxon>
        <taxon>Mycobacteriales</taxon>
        <taxon>Mycobacteriaceae</taxon>
        <taxon>Mycobacterium</taxon>
    </lineage>
</organism>
<dbReference type="RefSeq" id="WP_075541874.1">
    <property type="nucleotide sequence ID" value="NZ_UPHQ01000199.1"/>
</dbReference>
<dbReference type="InterPro" id="IPR038232">
    <property type="entry name" value="PknH-like_Extracell_sf"/>
</dbReference>
<keyword evidence="2" id="KW-0418">Kinase</keyword>